<dbReference type="Proteomes" id="UP000503447">
    <property type="component" value="Chromosome"/>
</dbReference>
<sequence length="44" mass="4944">MRTAVLNSQRAGVSPARCELLLRRDEFRYARSQALASLARAPIQ</sequence>
<organism evidence="1 2">
    <name type="scientific">Frigoriglobus tundricola</name>
    <dbReference type="NCBI Taxonomy" id="2774151"/>
    <lineage>
        <taxon>Bacteria</taxon>
        <taxon>Pseudomonadati</taxon>
        <taxon>Planctomycetota</taxon>
        <taxon>Planctomycetia</taxon>
        <taxon>Gemmatales</taxon>
        <taxon>Gemmataceae</taxon>
        <taxon>Frigoriglobus</taxon>
    </lineage>
</organism>
<reference evidence="2" key="1">
    <citation type="submission" date="2020-05" db="EMBL/GenBank/DDBJ databases">
        <title>Frigoriglobus tundricola gen. nov., sp. nov., a psychrotolerant cellulolytic planctomycete of the family Gemmataceae with two divergent copies of 16S rRNA gene.</title>
        <authorList>
            <person name="Kulichevskaya I.S."/>
            <person name="Ivanova A.A."/>
            <person name="Naumoff D.G."/>
            <person name="Beletsky A.V."/>
            <person name="Rijpstra W.I.C."/>
            <person name="Sinninghe Damste J.S."/>
            <person name="Mardanov A.V."/>
            <person name="Ravin N.V."/>
            <person name="Dedysh S.N."/>
        </authorList>
    </citation>
    <scope>NUCLEOTIDE SEQUENCE [LARGE SCALE GENOMIC DNA]</scope>
    <source>
        <strain evidence="2">PL17</strain>
    </source>
</reference>
<protein>
    <submittedName>
        <fullName evidence="1">Uncharacterized protein</fullName>
    </submittedName>
</protein>
<name>A0A6M5YK15_9BACT</name>
<dbReference type="KEGG" id="ftj:FTUN_1188"/>
<evidence type="ECO:0000313" key="1">
    <source>
        <dbReference type="EMBL" id="QJW93680.1"/>
    </source>
</evidence>
<dbReference type="AlphaFoldDB" id="A0A6M5YK15"/>
<dbReference type="EMBL" id="CP053452">
    <property type="protein sequence ID" value="QJW93680.1"/>
    <property type="molecule type" value="Genomic_DNA"/>
</dbReference>
<evidence type="ECO:0000313" key="2">
    <source>
        <dbReference type="Proteomes" id="UP000503447"/>
    </source>
</evidence>
<proteinExistence type="predicted"/>
<gene>
    <name evidence="1" type="ORF">FTUN_1188</name>
</gene>
<keyword evidence="2" id="KW-1185">Reference proteome</keyword>
<accession>A0A6M5YK15</accession>